<dbReference type="STRING" id="109376.A0A0D3B4M1"/>
<proteinExistence type="predicted"/>
<dbReference type="PANTHER" id="PTHR44080">
    <property type="entry name" value="E3 UBIQUITIN-PROTEIN LIGASE COP1"/>
    <property type="match status" value="1"/>
</dbReference>
<dbReference type="PANTHER" id="PTHR44080:SF1">
    <property type="entry name" value="E3 UBIQUITIN-PROTEIN LIGASE COP1"/>
    <property type="match status" value="1"/>
</dbReference>
<keyword evidence="2" id="KW-1185">Reference proteome</keyword>
<dbReference type="EnsemblPlants" id="Bo3g026990.1">
    <property type="protein sequence ID" value="Bo3g026990.1"/>
    <property type="gene ID" value="Bo3g026990"/>
</dbReference>
<dbReference type="InterPro" id="IPR042755">
    <property type="entry name" value="COP1"/>
</dbReference>
<dbReference type="Gramene" id="Bo3g026990.1">
    <property type="protein sequence ID" value="Bo3g026990.1"/>
    <property type="gene ID" value="Bo3g026990"/>
</dbReference>
<dbReference type="GO" id="GO:0043161">
    <property type="term" value="P:proteasome-mediated ubiquitin-dependent protein catabolic process"/>
    <property type="evidence" value="ECO:0007669"/>
    <property type="project" value="TreeGrafter"/>
</dbReference>
<reference evidence="1" key="2">
    <citation type="submission" date="2015-03" db="UniProtKB">
        <authorList>
            <consortium name="EnsemblPlants"/>
        </authorList>
    </citation>
    <scope>IDENTIFICATION</scope>
</reference>
<dbReference type="AlphaFoldDB" id="A0A0D3B4M1"/>
<dbReference type="Pfam" id="PF00400">
    <property type="entry name" value="WD40"/>
    <property type="match status" value="1"/>
</dbReference>
<reference evidence="1 2" key="1">
    <citation type="journal article" date="2014" name="Genome Biol.">
        <title>Transcriptome and methylome profiling reveals relics of genome dominance in the mesopolyploid Brassica oleracea.</title>
        <authorList>
            <person name="Parkin I.A."/>
            <person name="Koh C."/>
            <person name="Tang H."/>
            <person name="Robinson S.J."/>
            <person name="Kagale S."/>
            <person name="Clarke W.E."/>
            <person name="Town C.D."/>
            <person name="Nixon J."/>
            <person name="Krishnakumar V."/>
            <person name="Bidwell S.L."/>
            <person name="Denoeud F."/>
            <person name="Belcram H."/>
            <person name="Links M.G."/>
            <person name="Just J."/>
            <person name="Clarke C."/>
            <person name="Bender T."/>
            <person name="Huebert T."/>
            <person name="Mason A.S."/>
            <person name="Pires J.C."/>
            <person name="Barker G."/>
            <person name="Moore J."/>
            <person name="Walley P.G."/>
            <person name="Manoli S."/>
            <person name="Batley J."/>
            <person name="Edwards D."/>
            <person name="Nelson M.N."/>
            <person name="Wang X."/>
            <person name="Paterson A.H."/>
            <person name="King G."/>
            <person name="Bancroft I."/>
            <person name="Chalhoub B."/>
            <person name="Sharpe A.G."/>
        </authorList>
    </citation>
    <scope>NUCLEOTIDE SEQUENCE</scope>
    <source>
        <strain evidence="1 2">cv. TO1000</strain>
    </source>
</reference>
<evidence type="ECO:0000313" key="1">
    <source>
        <dbReference type="EnsemblPlants" id="Bo3g026990.1"/>
    </source>
</evidence>
<sequence length="174" mass="19976">MTVWDVTTRQSLMENTENVLGVLTFHEQDYNTPIANENENFSQAPVHRLISFTWAEIKTKERVQVRARLLTTEKKGTRGRRVYGGEAFSTTGEVKVWCTSQEESVLKIDMKANIWCVKYNLGSSNFIAAGSADHHIHYYDLRNISQPLHVFSGHKKAVSYVKFLFNNKLACIYI</sequence>
<dbReference type="InterPro" id="IPR036322">
    <property type="entry name" value="WD40_repeat_dom_sf"/>
</dbReference>
<organism evidence="1 2">
    <name type="scientific">Brassica oleracea var. oleracea</name>
    <dbReference type="NCBI Taxonomy" id="109376"/>
    <lineage>
        <taxon>Eukaryota</taxon>
        <taxon>Viridiplantae</taxon>
        <taxon>Streptophyta</taxon>
        <taxon>Embryophyta</taxon>
        <taxon>Tracheophyta</taxon>
        <taxon>Spermatophyta</taxon>
        <taxon>Magnoliopsida</taxon>
        <taxon>eudicotyledons</taxon>
        <taxon>Gunneridae</taxon>
        <taxon>Pentapetalae</taxon>
        <taxon>rosids</taxon>
        <taxon>malvids</taxon>
        <taxon>Brassicales</taxon>
        <taxon>Brassicaceae</taxon>
        <taxon>Brassiceae</taxon>
        <taxon>Brassica</taxon>
    </lineage>
</organism>
<dbReference type="Proteomes" id="UP000032141">
    <property type="component" value="Chromosome C3"/>
</dbReference>
<dbReference type="eggNOG" id="KOG0297">
    <property type="taxonomic scope" value="Eukaryota"/>
</dbReference>
<accession>A0A0D3B4M1</accession>
<dbReference type="Gene3D" id="2.130.10.10">
    <property type="entry name" value="YVTN repeat-like/Quinoprotein amine dehydrogenase"/>
    <property type="match status" value="1"/>
</dbReference>
<evidence type="ECO:0000313" key="2">
    <source>
        <dbReference type="Proteomes" id="UP000032141"/>
    </source>
</evidence>
<dbReference type="GO" id="GO:0061630">
    <property type="term" value="F:ubiquitin protein ligase activity"/>
    <property type="evidence" value="ECO:0007669"/>
    <property type="project" value="InterPro"/>
</dbReference>
<dbReference type="InterPro" id="IPR015943">
    <property type="entry name" value="WD40/YVTN_repeat-like_dom_sf"/>
</dbReference>
<dbReference type="HOGENOM" id="CLU_1542203_0_0_1"/>
<dbReference type="InterPro" id="IPR001680">
    <property type="entry name" value="WD40_rpt"/>
</dbReference>
<name>A0A0D3B4M1_BRAOL</name>
<dbReference type="SUPFAM" id="SSF50978">
    <property type="entry name" value="WD40 repeat-like"/>
    <property type="match status" value="1"/>
</dbReference>
<protein>
    <submittedName>
        <fullName evidence="1">Uncharacterized protein</fullName>
    </submittedName>
</protein>